<dbReference type="PRINTS" id="PR00821">
    <property type="entry name" value="TAGLIPASE"/>
</dbReference>
<dbReference type="GO" id="GO:0017171">
    <property type="term" value="F:serine hydrolase activity"/>
    <property type="evidence" value="ECO:0007669"/>
    <property type="project" value="TreeGrafter"/>
</dbReference>
<evidence type="ECO:0000256" key="5">
    <source>
        <dbReference type="SAM" id="Phobius"/>
    </source>
</evidence>
<protein>
    <recommendedName>
        <fullName evidence="6">Lipase domain-containing protein</fullName>
    </recommendedName>
</protein>
<keyword evidence="5" id="KW-0812">Transmembrane</keyword>
<reference evidence="7" key="1">
    <citation type="submission" date="2022-01" db="UniProtKB">
        <authorList>
            <consortium name="EnsemblMetazoa"/>
        </authorList>
    </citation>
    <scope>IDENTIFICATION</scope>
</reference>
<evidence type="ECO:0000259" key="6">
    <source>
        <dbReference type="Pfam" id="PF00151"/>
    </source>
</evidence>
<dbReference type="Proteomes" id="UP000494040">
    <property type="component" value="Unassembled WGS sequence"/>
</dbReference>
<dbReference type="GO" id="GO:0005615">
    <property type="term" value="C:extracellular space"/>
    <property type="evidence" value="ECO:0007669"/>
    <property type="project" value="TreeGrafter"/>
</dbReference>
<evidence type="ECO:0000256" key="1">
    <source>
        <dbReference type="ARBA" id="ARBA00004613"/>
    </source>
</evidence>
<proteinExistence type="inferred from homology"/>
<feature type="domain" description="Lipase" evidence="6">
    <location>
        <begin position="49"/>
        <end position="305"/>
    </location>
</feature>
<keyword evidence="3" id="KW-0964">Secreted</keyword>
<dbReference type="OrthoDB" id="8183961at2759"/>
<dbReference type="Gene3D" id="3.40.50.1820">
    <property type="entry name" value="alpha/beta hydrolase"/>
    <property type="match status" value="1"/>
</dbReference>
<dbReference type="PANTHER" id="PTHR11610">
    <property type="entry name" value="LIPASE"/>
    <property type="match status" value="1"/>
</dbReference>
<dbReference type="InterPro" id="IPR000734">
    <property type="entry name" value="TAG_lipase"/>
</dbReference>
<feature type="transmembrane region" description="Helical" evidence="5">
    <location>
        <begin position="6"/>
        <end position="30"/>
    </location>
</feature>
<dbReference type="InterPro" id="IPR013818">
    <property type="entry name" value="Lipase"/>
</dbReference>
<dbReference type="OMA" id="NQMDWKN"/>
<evidence type="ECO:0000313" key="7">
    <source>
        <dbReference type="EnsemblMetazoa" id="XP_024081435.1"/>
    </source>
</evidence>
<dbReference type="SUPFAM" id="SSF53474">
    <property type="entry name" value="alpha/beta-Hydrolases"/>
    <property type="match status" value="1"/>
</dbReference>
<keyword evidence="5" id="KW-0472">Membrane</keyword>
<dbReference type="KEGG" id="clec:106665439"/>
<dbReference type="GeneID" id="106665439"/>
<dbReference type="InterPro" id="IPR029058">
    <property type="entry name" value="AB_hydrolase_fold"/>
</dbReference>
<evidence type="ECO:0000256" key="4">
    <source>
        <dbReference type="RuleBase" id="RU004262"/>
    </source>
</evidence>
<dbReference type="PANTHER" id="PTHR11610:SF36">
    <property type="entry name" value="LIPASE MEMBER H-A-LIKE PROTEIN"/>
    <property type="match status" value="1"/>
</dbReference>
<keyword evidence="5" id="KW-1133">Transmembrane helix</keyword>
<dbReference type="Pfam" id="PF00151">
    <property type="entry name" value="Lipase"/>
    <property type="match status" value="1"/>
</dbReference>
<dbReference type="EnsemblMetazoa" id="XM_024225667.1">
    <property type="protein sequence ID" value="XP_024081435.1"/>
    <property type="gene ID" value="LOC106665439"/>
</dbReference>
<comment type="subcellular location">
    <subcellularLocation>
        <location evidence="1">Secreted</location>
    </subcellularLocation>
</comment>
<dbReference type="GO" id="GO:0016298">
    <property type="term" value="F:lipase activity"/>
    <property type="evidence" value="ECO:0007669"/>
    <property type="project" value="InterPro"/>
</dbReference>
<accession>A0A8I6TIQ5</accession>
<dbReference type="RefSeq" id="XP_024081435.1">
    <property type="nucleotide sequence ID" value="XM_024225667.1"/>
</dbReference>
<dbReference type="GO" id="GO:0016042">
    <property type="term" value="P:lipid catabolic process"/>
    <property type="evidence" value="ECO:0007669"/>
    <property type="project" value="TreeGrafter"/>
</dbReference>
<dbReference type="AlphaFoldDB" id="A0A8I6TIQ5"/>
<name>A0A8I6TIQ5_CIMLE</name>
<evidence type="ECO:0000313" key="8">
    <source>
        <dbReference type="Proteomes" id="UP000494040"/>
    </source>
</evidence>
<organism evidence="7 8">
    <name type="scientific">Cimex lectularius</name>
    <name type="common">Bed bug</name>
    <name type="synonym">Acanthia lectularia</name>
    <dbReference type="NCBI Taxonomy" id="79782"/>
    <lineage>
        <taxon>Eukaryota</taxon>
        <taxon>Metazoa</taxon>
        <taxon>Ecdysozoa</taxon>
        <taxon>Arthropoda</taxon>
        <taxon>Hexapoda</taxon>
        <taxon>Insecta</taxon>
        <taxon>Pterygota</taxon>
        <taxon>Neoptera</taxon>
        <taxon>Paraneoptera</taxon>
        <taxon>Hemiptera</taxon>
        <taxon>Heteroptera</taxon>
        <taxon>Panheteroptera</taxon>
        <taxon>Cimicomorpha</taxon>
        <taxon>Cimicidae</taxon>
        <taxon>Cimex</taxon>
    </lineage>
</organism>
<comment type="similarity">
    <text evidence="2 4">Belongs to the AB hydrolase superfamily. Lipase family.</text>
</comment>
<keyword evidence="8" id="KW-1185">Reference proteome</keyword>
<sequence length="345" mass="39068">MKLWTPVNFFVISLIVLFVHGAFGILFNAFDIRYWRCVMKRSAHCPDRDIKFYFYSSVTHRRKLIDVRSNVPLKYSGWDPDKKNVFIIHGFNGTERKVPMTYIRDAYLRRGDYNVFTVDWEPIARFPCYLSSISNTRLVAQCSAQFYSYLTHNGASAEKTVCVGHSLGAHICGMVSNHLDIKMHKIIGLDPARPLVDRFGGKSFKLTKDDAHVVQVIHTNAGLLGEHPQIGHVDFCVNGGRSQPACKNQRTRIRKSKIFSKLGSCFYLFIFFPGQARCSHFMSACYFSATIADEGVRFKGVPCTASCKRIKGLEEFAVSMGEHTPETARGTYCLSVSHIKSCPFD</sequence>
<evidence type="ECO:0000256" key="2">
    <source>
        <dbReference type="ARBA" id="ARBA00010701"/>
    </source>
</evidence>
<evidence type="ECO:0000256" key="3">
    <source>
        <dbReference type="ARBA" id="ARBA00022525"/>
    </source>
</evidence>